<proteinExistence type="predicted"/>
<keyword evidence="1" id="KW-0812">Transmembrane</keyword>
<sequence>MRPRLRPAALLRLRVRLGRADSGRAILEFVVVGVLLLVPMVYLVLVVGRLQAASYAVSAAAREGGRAFVTAPQEMQAPGRAQVAASIPLGDFGFEGQGATTYRCDGSPCLRPEGRIAVTETVQVALPWVPDFLAGSLPTSVPVSATHVVTAERFAGR</sequence>
<name>A0A542DWB5_9MICO</name>
<accession>A0A542DWB5</accession>
<dbReference type="RefSeq" id="WP_246061004.1">
    <property type="nucleotide sequence ID" value="NZ_BAAAPR010000018.1"/>
</dbReference>
<evidence type="ECO:0008006" key="4">
    <source>
        <dbReference type="Google" id="ProtNLM"/>
    </source>
</evidence>
<keyword evidence="3" id="KW-1185">Reference proteome</keyword>
<gene>
    <name evidence="2" type="ORF">FB458_0258</name>
</gene>
<evidence type="ECO:0000313" key="2">
    <source>
        <dbReference type="EMBL" id="TQJ07204.1"/>
    </source>
</evidence>
<dbReference type="AlphaFoldDB" id="A0A542DWB5"/>
<dbReference type="EMBL" id="VFMN01000001">
    <property type="protein sequence ID" value="TQJ07204.1"/>
    <property type="molecule type" value="Genomic_DNA"/>
</dbReference>
<comment type="caution">
    <text evidence="2">The sequence shown here is derived from an EMBL/GenBank/DDBJ whole genome shotgun (WGS) entry which is preliminary data.</text>
</comment>
<keyword evidence="1" id="KW-1133">Transmembrane helix</keyword>
<keyword evidence="1" id="KW-0472">Membrane</keyword>
<reference evidence="2 3" key="1">
    <citation type="submission" date="2019-06" db="EMBL/GenBank/DDBJ databases">
        <title>Sequencing the genomes of 1000 actinobacteria strains.</title>
        <authorList>
            <person name="Klenk H.-P."/>
        </authorList>
    </citation>
    <scope>NUCLEOTIDE SEQUENCE [LARGE SCALE GENOMIC DNA]</scope>
    <source>
        <strain evidence="2 3">DSM 18607</strain>
    </source>
</reference>
<dbReference type="Proteomes" id="UP000317893">
    <property type="component" value="Unassembled WGS sequence"/>
</dbReference>
<evidence type="ECO:0000256" key="1">
    <source>
        <dbReference type="SAM" id="Phobius"/>
    </source>
</evidence>
<evidence type="ECO:0000313" key="3">
    <source>
        <dbReference type="Proteomes" id="UP000317893"/>
    </source>
</evidence>
<protein>
    <recommendedName>
        <fullName evidence="4">TadE-like protein</fullName>
    </recommendedName>
</protein>
<organism evidence="2 3">
    <name type="scientific">Lapillicoccus jejuensis</name>
    <dbReference type="NCBI Taxonomy" id="402171"/>
    <lineage>
        <taxon>Bacteria</taxon>
        <taxon>Bacillati</taxon>
        <taxon>Actinomycetota</taxon>
        <taxon>Actinomycetes</taxon>
        <taxon>Micrococcales</taxon>
        <taxon>Intrasporangiaceae</taxon>
        <taxon>Lapillicoccus</taxon>
    </lineage>
</organism>
<feature type="transmembrane region" description="Helical" evidence="1">
    <location>
        <begin position="25"/>
        <end position="45"/>
    </location>
</feature>